<dbReference type="SUPFAM" id="SSF63817">
    <property type="entry name" value="Sortase"/>
    <property type="match status" value="1"/>
</dbReference>
<name>A0A8T5V0P0_9EURY</name>
<keyword evidence="2" id="KW-0472">Membrane</keyword>
<dbReference type="InterPro" id="IPR023365">
    <property type="entry name" value="Sortase_dom-sf"/>
</dbReference>
<organism evidence="3 4">
    <name type="scientific">Methanobacterium spitsbergense</name>
    <dbReference type="NCBI Taxonomy" id="2874285"/>
    <lineage>
        <taxon>Archaea</taxon>
        <taxon>Methanobacteriati</taxon>
        <taxon>Methanobacteriota</taxon>
        <taxon>Methanomada group</taxon>
        <taxon>Methanobacteria</taxon>
        <taxon>Methanobacteriales</taxon>
        <taxon>Methanobacteriaceae</taxon>
        <taxon>Methanobacterium</taxon>
    </lineage>
</organism>
<keyword evidence="4" id="KW-1185">Reference proteome</keyword>
<evidence type="ECO:0000256" key="1">
    <source>
        <dbReference type="ARBA" id="ARBA00022801"/>
    </source>
</evidence>
<dbReference type="InterPro" id="IPR042003">
    <property type="entry name" value="Sortase_E"/>
</dbReference>
<feature type="transmembrane region" description="Helical" evidence="2">
    <location>
        <begin position="175"/>
        <end position="194"/>
    </location>
</feature>
<dbReference type="AlphaFoldDB" id="A0A8T5V0P0"/>
<dbReference type="Gene3D" id="2.40.260.10">
    <property type="entry name" value="Sortase"/>
    <property type="match status" value="1"/>
</dbReference>
<accession>A0A8T5V0P0</accession>
<keyword evidence="2" id="KW-0812">Transmembrane</keyword>
<protein>
    <submittedName>
        <fullName evidence="3">Class E sortase</fullName>
    </submittedName>
</protein>
<keyword evidence="2" id="KW-1133">Transmembrane helix</keyword>
<sequence length="240" mass="26740">MKLSTFFVLLGMLIISLYGLIEVSYYASANQLTVNNTDTPYIEIPKIGVDQAINNKSVDYGIYHDPKSAKPGFGTVALFGHRTFHGSPFLNLDKLQTGDNITVQWPGIGNVEYEVVNSTIVPASYRLSIEQGNTLFLVTCYPLGSSKERLMIMAKQVNTYPIQMTNKKSNNDPPYALIIILGFFTGGMLLSFIYPIKEEQYIIFLATITITIFLVIAYMYPIPPDAIESKLSWANNLIGV</sequence>
<gene>
    <name evidence="3" type="ORF">K8N75_04245</name>
</gene>
<dbReference type="Pfam" id="PF04203">
    <property type="entry name" value="Sortase"/>
    <property type="match status" value="1"/>
</dbReference>
<proteinExistence type="predicted"/>
<dbReference type="GO" id="GO:0016787">
    <property type="term" value="F:hydrolase activity"/>
    <property type="evidence" value="ECO:0007669"/>
    <property type="project" value="UniProtKB-KW"/>
</dbReference>
<keyword evidence="1" id="KW-0378">Hydrolase</keyword>
<evidence type="ECO:0000256" key="2">
    <source>
        <dbReference type="SAM" id="Phobius"/>
    </source>
</evidence>
<dbReference type="Proteomes" id="UP000825933">
    <property type="component" value="Unassembled WGS sequence"/>
</dbReference>
<reference evidence="4" key="1">
    <citation type="journal article" date="2022" name="Microbiol. Resour. Announc.">
        <title>Draft Genome Sequence of a Methanogenic Archaeon from West Spitsbergen Permafrost.</title>
        <authorList>
            <person name="Trubitsyn V."/>
            <person name="Rivkina E."/>
            <person name="Shcherbakova V."/>
        </authorList>
    </citation>
    <scope>NUCLEOTIDE SEQUENCE [LARGE SCALE GENOMIC DNA]</scope>
    <source>
        <strain evidence="4">VT</strain>
    </source>
</reference>
<dbReference type="CDD" id="cd05830">
    <property type="entry name" value="Sortase_E"/>
    <property type="match status" value="1"/>
</dbReference>
<evidence type="ECO:0000313" key="4">
    <source>
        <dbReference type="Proteomes" id="UP000825933"/>
    </source>
</evidence>
<feature type="transmembrane region" description="Helical" evidence="2">
    <location>
        <begin position="201"/>
        <end position="220"/>
    </location>
</feature>
<dbReference type="EMBL" id="JAIOUQ010000003">
    <property type="protein sequence ID" value="MBZ2165255.1"/>
    <property type="molecule type" value="Genomic_DNA"/>
</dbReference>
<dbReference type="InterPro" id="IPR005754">
    <property type="entry name" value="Sortase"/>
</dbReference>
<comment type="caution">
    <text evidence="3">The sequence shown here is derived from an EMBL/GenBank/DDBJ whole genome shotgun (WGS) entry which is preliminary data.</text>
</comment>
<evidence type="ECO:0000313" key="3">
    <source>
        <dbReference type="EMBL" id="MBZ2165255.1"/>
    </source>
</evidence>